<feature type="transmembrane region" description="Helical" evidence="7">
    <location>
        <begin position="102"/>
        <end position="125"/>
    </location>
</feature>
<dbReference type="InterPro" id="IPR011701">
    <property type="entry name" value="MFS"/>
</dbReference>
<dbReference type="SUPFAM" id="SSF103473">
    <property type="entry name" value="MFS general substrate transporter"/>
    <property type="match status" value="1"/>
</dbReference>
<gene>
    <name evidence="9" type="ORF">D5S18_23965</name>
</gene>
<accession>A0A3A4KAW3</accession>
<evidence type="ECO:0000256" key="7">
    <source>
        <dbReference type="SAM" id="Phobius"/>
    </source>
</evidence>
<dbReference type="AlphaFoldDB" id="A0A3A4KAW3"/>
<keyword evidence="2" id="KW-0813">Transport</keyword>
<dbReference type="Proteomes" id="UP000266677">
    <property type="component" value="Unassembled WGS sequence"/>
</dbReference>
<organism evidence="9 10">
    <name type="scientific">Nocardia panacis</name>
    <dbReference type="NCBI Taxonomy" id="2340916"/>
    <lineage>
        <taxon>Bacteria</taxon>
        <taxon>Bacillati</taxon>
        <taxon>Actinomycetota</taxon>
        <taxon>Actinomycetes</taxon>
        <taxon>Mycobacteriales</taxon>
        <taxon>Nocardiaceae</taxon>
        <taxon>Nocardia</taxon>
    </lineage>
</organism>
<dbReference type="GO" id="GO:0005886">
    <property type="term" value="C:plasma membrane"/>
    <property type="evidence" value="ECO:0007669"/>
    <property type="project" value="UniProtKB-SubCell"/>
</dbReference>
<dbReference type="InterPro" id="IPR020846">
    <property type="entry name" value="MFS_dom"/>
</dbReference>
<feature type="transmembrane region" description="Helical" evidence="7">
    <location>
        <begin position="12"/>
        <end position="34"/>
    </location>
</feature>
<dbReference type="GO" id="GO:0022857">
    <property type="term" value="F:transmembrane transporter activity"/>
    <property type="evidence" value="ECO:0007669"/>
    <property type="project" value="InterPro"/>
</dbReference>
<feature type="transmembrane region" description="Helical" evidence="7">
    <location>
        <begin position="46"/>
        <end position="65"/>
    </location>
</feature>
<dbReference type="InterPro" id="IPR036259">
    <property type="entry name" value="MFS_trans_sf"/>
</dbReference>
<feature type="transmembrane region" description="Helical" evidence="7">
    <location>
        <begin position="163"/>
        <end position="185"/>
    </location>
</feature>
<evidence type="ECO:0000256" key="1">
    <source>
        <dbReference type="ARBA" id="ARBA00004651"/>
    </source>
</evidence>
<proteinExistence type="predicted"/>
<evidence type="ECO:0000256" key="4">
    <source>
        <dbReference type="ARBA" id="ARBA00022692"/>
    </source>
</evidence>
<comment type="caution">
    <text evidence="9">The sequence shown here is derived from an EMBL/GenBank/DDBJ whole genome shotgun (WGS) entry which is preliminary data.</text>
</comment>
<keyword evidence="4 7" id="KW-0812">Transmembrane</keyword>
<feature type="transmembrane region" description="Helical" evidence="7">
    <location>
        <begin position="77"/>
        <end position="96"/>
    </location>
</feature>
<dbReference type="RefSeq" id="WP_120043320.1">
    <property type="nucleotide sequence ID" value="NZ_QZFU01000029.1"/>
</dbReference>
<comment type="subcellular location">
    <subcellularLocation>
        <location evidence="1">Cell membrane</location>
        <topology evidence="1">Multi-pass membrane protein</topology>
    </subcellularLocation>
</comment>
<dbReference type="PANTHER" id="PTHR42718">
    <property type="entry name" value="MAJOR FACILITATOR SUPERFAMILY MULTIDRUG TRANSPORTER MFSC"/>
    <property type="match status" value="1"/>
</dbReference>
<protein>
    <submittedName>
        <fullName evidence="9">DHA2 family efflux MFS transporter permease subunit</fullName>
    </submittedName>
</protein>
<evidence type="ECO:0000256" key="3">
    <source>
        <dbReference type="ARBA" id="ARBA00022475"/>
    </source>
</evidence>
<feature type="transmembrane region" description="Helical" evidence="7">
    <location>
        <begin position="326"/>
        <end position="348"/>
    </location>
</feature>
<dbReference type="NCBIfam" id="TIGR00711">
    <property type="entry name" value="efflux_EmrB"/>
    <property type="match status" value="1"/>
</dbReference>
<dbReference type="InterPro" id="IPR004638">
    <property type="entry name" value="EmrB-like"/>
</dbReference>
<dbReference type="PROSITE" id="PS50850">
    <property type="entry name" value="MFS"/>
    <property type="match status" value="1"/>
</dbReference>
<reference evidence="9 10" key="1">
    <citation type="submission" date="2018-09" db="EMBL/GenBank/DDBJ databases">
        <title>YIM PH21274 draft genome.</title>
        <authorList>
            <person name="Miao C."/>
        </authorList>
    </citation>
    <scope>NUCLEOTIDE SEQUENCE [LARGE SCALE GENOMIC DNA]</scope>
    <source>
        <strain evidence="9 10">YIM PH 21724</strain>
    </source>
</reference>
<feature type="transmembrane region" description="Helical" evidence="7">
    <location>
        <begin position="464"/>
        <end position="483"/>
    </location>
</feature>
<evidence type="ECO:0000256" key="2">
    <source>
        <dbReference type="ARBA" id="ARBA00022448"/>
    </source>
</evidence>
<evidence type="ECO:0000256" key="6">
    <source>
        <dbReference type="ARBA" id="ARBA00023136"/>
    </source>
</evidence>
<name>A0A3A4KAW3_9NOCA</name>
<sequence>MNFDSTRRWLALGALAVAMLTIGLDVTVLVVALPTLATDLNASTSALQWFSSAYTLALAALMLPAGALGDRYGRKKGLVAALLVFGVASVGCALATSSGELIAGRAVLGIAAAAMMPLSMSVLPAMFPEPQQRQRALTIWITSTAVGIPLGPLVGGWLLGHFWWGSVFLINVPLVVIGVLAVLALVPESRSEQAFRLDLPGVALSAIGMLGVTYGFIGFGEKGWGDGTFWAIVIAGVLVLAAFIWWQRSAATPLIDLDLFRANGFRWGAVYLVLVNFAMFGMFFTVPQYFQAVLGVDSFGSGLRLLPMIGGLIVGSRVVDKAPPALGVRAVLVSGFALLAVGLGLGALTRIDYGYGYTALWIVIIGIGMGLVMPASMGLAMGELTAERSGTGSALLQALRQAGGTIGVAMLGTVLATRYRAELGPLDREPISDGINAGAAVARKLGDAAMLEHVRTAFLGGMGAMLWVCAATCLVAIPIVALTQRGAASGAAKIRSSNESESTHVG</sequence>
<dbReference type="PANTHER" id="PTHR42718:SF42">
    <property type="entry name" value="EXPORT PROTEIN"/>
    <property type="match status" value="1"/>
</dbReference>
<dbReference type="Gene3D" id="1.20.1250.20">
    <property type="entry name" value="MFS general substrate transporter like domains"/>
    <property type="match status" value="1"/>
</dbReference>
<feature type="transmembrane region" description="Helical" evidence="7">
    <location>
        <begin position="360"/>
        <end position="381"/>
    </location>
</feature>
<evidence type="ECO:0000256" key="5">
    <source>
        <dbReference type="ARBA" id="ARBA00022989"/>
    </source>
</evidence>
<keyword evidence="3" id="KW-1003">Cell membrane</keyword>
<dbReference type="OrthoDB" id="9781469at2"/>
<feature type="transmembrane region" description="Helical" evidence="7">
    <location>
        <begin position="267"/>
        <end position="290"/>
    </location>
</feature>
<dbReference type="Gene3D" id="1.20.1720.10">
    <property type="entry name" value="Multidrug resistance protein D"/>
    <property type="match status" value="1"/>
</dbReference>
<dbReference type="EMBL" id="QZFU01000029">
    <property type="protein sequence ID" value="RJO72218.1"/>
    <property type="molecule type" value="Genomic_DNA"/>
</dbReference>
<keyword evidence="6 7" id="KW-0472">Membrane</keyword>
<dbReference type="CDD" id="cd17321">
    <property type="entry name" value="MFS_MMR_MDR_like"/>
    <property type="match status" value="1"/>
</dbReference>
<evidence type="ECO:0000313" key="10">
    <source>
        <dbReference type="Proteomes" id="UP000266677"/>
    </source>
</evidence>
<dbReference type="Pfam" id="PF07690">
    <property type="entry name" value="MFS_1"/>
    <property type="match status" value="1"/>
</dbReference>
<feature type="transmembrane region" description="Helical" evidence="7">
    <location>
        <begin position="302"/>
        <end position="319"/>
    </location>
</feature>
<evidence type="ECO:0000313" key="9">
    <source>
        <dbReference type="EMBL" id="RJO72218.1"/>
    </source>
</evidence>
<feature type="domain" description="Major facilitator superfamily (MFS) profile" evidence="8">
    <location>
        <begin position="11"/>
        <end position="488"/>
    </location>
</feature>
<keyword evidence="10" id="KW-1185">Reference proteome</keyword>
<evidence type="ECO:0000259" key="8">
    <source>
        <dbReference type="PROSITE" id="PS50850"/>
    </source>
</evidence>
<keyword evidence="5 7" id="KW-1133">Transmembrane helix</keyword>
<feature type="transmembrane region" description="Helical" evidence="7">
    <location>
        <begin position="197"/>
        <end position="217"/>
    </location>
</feature>
<feature type="transmembrane region" description="Helical" evidence="7">
    <location>
        <begin position="229"/>
        <end position="246"/>
    </location>
</feature>
<feature type="transmembrane region" description="Helical" evidence="7">
    <location>
        <begin position="137"/>
        <end position="157"/>
    </location>
</feature>